<dbReference type="InterPro" id="IPR026893">
    <property type="entry name" value="Tyr/Ser_Pase_IphP-type"/>
</dbReference>
<protein>
    <recommendedName>
        <fullName evidence="1">Tyrosine specific protein phosphatases domain-containing protein</fullName>
    </recommendedName>
</protein>
<evidence type="ECO:0000313" key="3">
    <source>
        <dbReference type="Proteomes" id="UP001383192"/>
    </source>
</evidence>
<dbReference type="AlphaFoldDB" id="A0AAW0DNU3"/>
<dbReference type="PANTHER" id="PTHR31126:SF1">
    <property type="entry name" value="TYROSINE SPECIFIC PROTEIN PHOSPHATASES DOMAIN-CONTAINING PROTEIN"/>
    <property type="match status" value="1"/>
</dbReference>
<accession>A0AAW0DNU3</accession>
<name>A0AAW0DNU3_9AGAR</name>
<evidence type="ECO:0000313" key="2">
    <source>
        <dbReference type="EMBL" id="KAK7052863.1"/>
    </source>
</evidence>
<dbReference type="InterPro" id="IPR029021">
    <property type="entry name" value="Prot-tyrosine_phosphatase-like"/>
</dbReference>
<dbReference type="PROSITE" id="PS50056">
    <property type="entry name" value="TYR_PHOSPHATASE_2"/>
    <property type="match status" value="1"/>
</dbReference>
<organism evidence="2 3">
    <name type="scientific">Paramarasmius palmivorus</name>
    <dbReference type="NCBI Taxonomy" id="297713"/>
    <lineage>
        <taxon>Eukaryota</taxon>
        <taxon>Fungi</taxon>
        <taxon>Dikarya</taxon>
        <taxon>Basidiomycota</taxon>
        <taxon>Agaricomycotina</taxon>
        <taxon>Agaricomycetes</taxon>
        <taxon>Agaricomycetidae</taxon>
        <taxon>Agaricales</taxon>
        <taxon>Marasmiineae</taxon>
        <taxon>Marasmiaceae</taxon>
        <taxon>Paramarasmius</taxon>
    </lineage>
</organism>
<dbReference type="InterPro" id="IPR016130">
    <property type="entry name" value="Tyr_Pase_AS"/>
</dbReference>
<proteinExistence type="predicted"/>
<dbReference type="Gene3D" id="3.90.190.10">
    <property type="entry name" value="Protein tyrosine phosphatase superfamily"/>
    <property type="match status" value="1"/>
</dbReference>
<dbReference type="EMBL" id="JAYKXP010000011">
    <property type="protein sequence ID" value="KAK7052863.1"/>
    <property type="molecule type" value="Genomic_DNA"/>
</dbReference>
<keyword evidence="3" id="KW-1185">Reference proteome</keyword>
<dbReference type="PANTHER" id="PTHR31126">
    <property type="entry name" value="TYROSINE-PROTEIN PHOSPHATASE"/>
    <property type="match status" value="1"/>
</dbReference>
<dbReference type="SUPFAM" id="SSF52799">
    <property type="entry name" value="(Phosphotyrosine protein) phosphatases II"/>
    <property type="match status" value="1"/>
</dbReference>
<dbReference type="GO" id="GO:0004721">
    <property type="term" value="F:phosphoprotein phosphatase activity"/>
    <property type="evidence" value="ECO:0007669"/>
    <property type="project" value="InterPro"/>
</dbReference>
<reference evidence="2 3" key="1">
    <citation type="submission" date="2024-01" db="EMBL/GenBank/DDBJ databases">
        <title>A draft genome for a cacao thread blight-causing isolate of Paramarasmius palmivorus.</title>
        <authorList>
            <person name="Baruah I.K."/>
            <person name="Bukari Y."/>
            <person name="Amoako-Attah I."/>
            <person name="Meinhardt L.W."/>
            <person name="Bailey B.A."/>
            <person name="Cohen S.P."/>
        </authorList>
    </citation>
    <scope>NUCLEOTIDE SEQUENCE [LARGE SCALE GENOMIC DNA]</scope>
    <source>
        <strain evidence="2 3">GH-12</strain>
    </source>
</reference>
<dbReference type="InterPro" id="IPR000387">
    <property type="entry name" value="Tyr_Pase_dom"/>
</dbReference>
<dbReference type="PROSITE" id="PS00383">
    <property type="entry name" value="TYR_PHOSPHATASE_1"/>
    <property type="match status" value="1"/>
</dbReference>
<evidence type="ECO:0000259" key="1">
    <source>
        <dbReference type="PROSITE" id="PS50056"/>
    </source>
</evidence>
<feature type="domain" description="Tyrosine specific protein phosphatases" evidence="1">
    <location>
        <begin position="117"/>
        <end position="180"/>
    </location>
</feature>
<dbReference type="Pfam" id="PF13350">
    <property type="entry name" value="Y_phosphatase3"/>
    <property type="match status" value="1"/>
</dbReference>
<sequence>MAAQRLSEPPFIAIQGVINARVVGGYKTSSPTSVKPVVLYRSGDPSHITEKGIEQLRTLGIRRIYDLRADSEISSYAAATPSIDGVEIVKTPISQEKVFDPATLVELMQKFETSELETFVDLYQNILELGGPAFETILKHLLDKPDEPCLVHCTAGKDRTGVLVALILMILGVDDKDIIEEYSLTTIGLEPALPALIERFKKNNVYRDNWEGAMNMGSSRPETMAAVLKMIRERYGGAEGYLKSHTSLDDNDIQHLRQNLLVQASE</sequence>
<comment type="caution">
    <text evidence="2">The sequence shown here is derived from an EMBL/GenBank/DDBJ whole genome shotgun (WGS) entry which is preliminary data.</text>
</comment>
<dbReference type="Proteomes" id="UP001383192">
    <property type="component" value="Unassembled WGS sequence"/>
</dbReference>
<gene>
    <name evidence="2" type="ORF">VNI00_004182</name>
</gene>